<dbReference type="AlphaFoldDB" id="A0A7S4E4C4"/>
<accession>A0A7S4E4C4</accession>
<organism evidence="1">
    <name type="scientific">Pelagomonas calceolata</name>
    <dbReference type="NCBI Taxonomy" id="35677"/>
    <lineage>
        <taxon>Eukaryota</taxon>
        <taxon>Sar</taxon>
        <taxon>Stramenopiles</taxon>
        <taxon>Ochrophyta</taxon>
        <taxon>Pelagophyceae</taxon>
        <taxon>Pelagomonadales</taxon>
        <taxon>Pelagomonadaceae</taxon>
        <taxon>Pelagomonas</taxon>
    </lineage>
</organism>
<gene>
    <name evidence="1" type="ORF">PCAL00307_LOCUS5107</name>
</gene>
<dbReference type="EMBL" id="HBIW01006156">
    <property type="protein sequence ID" value="CAE0689672.1"/>
    <property type="molecule type" value="Transcribed_RNA"/>
</dbReference>
<evidence type="ECO:0000313" key="1">
    <source>
        <dbReference type="EMBL" id="CAE0689672.1"/>
    </source>
</evidence>
<name>A0A7S4E4C4_9STRA</name>
<proteinExistence type="predicted"/>
<reference evidence="1" key="1">
    <citation type="submission" date="2021-01" db="EMBL/GenBank/DDBJ databases">
        <authorList>
            <person name="Corre E."/>
            <person name="Pelletier E."/>
            <person name="Niang G."/>
            <person name="Scheremetjew M."/>
            <person name="Finn R."/>
            <person name="Kale V."/>
            <person name="Holt S."/>
            <person name="Cochrane G."/>
            <person name="Meng A."/>
            <person name="Brown T."/>
            <person name="Cohen L."/>
        </authorList>
    </citation>
    <scope>NUCLEOTIDE SEQUENCE</scope>
    <source>
        <strain evidence="1">CCMP1756</strain>
    </source>
</reference>
<protein>
    <submittedName>
        <fullName evidence="1">Uncharacterized protein</fullName>
    </submittedName>
</protein>
<sequence>MRRCRSDSIDLESRELRILRPFASCIAAFITASLADRMASGRDSRTEFKSLIDFCFSEARRIKYVSVSSLEMASATSALLPGPNCLTLAALGSLCLSSSSILKGKRASSSVLPPRTVAFA</sequence>